<gene>
    <name evidence="10" type="ORF">MGWOODY_XGa974</name>
</gene>
<evidence type="ECO:0000256" key="5">
    <source>
        <dbReference type="ARBA" id="ARBA00022989"/>
    </source>
</evidence>
<keyword evidence="4 8" id="KW-0812">Transmembrane</keyword>
<comment type="subcellular location">
    <subcellularLocation>
        <location evidence="1">Cell membrane</location>
        <topology evidence="1">Multi-pass membrane protein</topology>
    </subcellularLocation>
</comment>
<reference evidence="10" key="1">
    <citation type="submission" date="2015-10" db="EMBL/GenBank/DDBJ databases">
        <authorList>
            <person name="Gilbert D.G."/>
        </authorList>
    </citation>
    <scope>NUCLEOTIDE SEQUENCE</scope>
</reference>
<evidence type="ECO:0000256" key="1">
    <source>
        <dbReference type="ARBA" id="ARBA00004651"/>
    </source>
</evidence>
<dbReference type="EMBL" id="CZRL01000065">
    <property type="protein sequence ID" value="CUS51771.1"/>
    <property type="molecule type" value="Genomic_DNA"/>
</dbReference>
<proteinExistence type="predicted"/>
<dbReference type="GO" id="GO:0005886">
    <property type="term" value="C:plasma membrane"/>
    <property type="evidence" value="ECO:0007669"/>
    <property type="project" value="UniProtKB-SubCell"/>
</dbReference>
<feature type="domain" description="CN hydrolase" evidence="9">
    <location>
        <begin position="1"/>
        <end position="101"/>
    </location>
</feature>
<sequence length="137" mass="14889">MRLAGQPVGVSICYENEFGHLIRKSLPASAVLINLSEEGWFGNSLAPHQRLQMARMRAMESGRALIRASNNGLSALISAKGNLLTVAPQFQPDTVRGSVVPMSGVTPFVRLGNLPILLLSVLVIAGSFLKRFRYRTV</sequence>
<keyword evidence="2" id="KW-1003">Cell membrane</keyword>
<accession>A0A160TSZ7</accession>
<keyword evidence="5 8" id="KW-1133">Transmembrane helix</keyword>
<evidence type="ECO:0000259" key="9">
    <source>
        <dbReference type="PROSITE" id="PS50263"/>
    </source>
</evidence>
<evidence type="ECO:0000256" key="7">
    <source>
        <dbReference type="ARBA" id="ARBA00023315"/>
    </source>
</evidence>
<evidence type="ECO:0000256" key="2">
    <source>
        <dbReference type="ARBA" id="ARBA00022475"/>
    </source>
</evidence>
<dbReference type="InterPro" id="IPR004563">
    <property type="entry name" value="Apolipo_AcylTrfase"/>
</dbReference>
<keyword evidence="6 8" id="KW-0472">Membrane</keyword>
<dbReference type="InterPro" id="IPR036526">
    <property type="entry name" value="C-N_Hydrolase_sf"/>
</dbReference>
<dbReference type="PROSITE" id="PS50263">
    <property type="entry name" value="CN_HYDROLASE"/>
    <property type="match status" value="1"/>
</dbReference>
<keyword evidence="7 10" id="KW-0012">Acyltransferase</keyword>
<evidence type="ECO:0000256" key="8">
    <source>
        <dbReference type="SAM" id="Phobius"/>
    </source>
</evidence>
<feature type="transmembrane region" description="Helical" evidence="8">
    <location>
        <begin position="108"/>
        <end position="129"/>
    </location>
</feature>
<organism evidence="10">
    <name type="scientific">hydrothermal vent metagenome</name>
    <dbReference type="NCBI Taxonomy" id="652676"/>
    <lineage>
        <taxon>unclassified sequences</taxon>
        <taxon>metagenomes</taxon>
        <taxon>ecological metagenomes</taxon>
    </lineage>
</organism>
<evidence type="ECO:0000256" key="6">
    <source>
        <dbReference type="ARBA" id="ARBA00023136"/>
    </source>
</evidence>
<dbReference type="Gene3D" id="3.60.110.10">
    <property type="entry name" value="Carbon-nitrogen hydrolase"/>
    <property type="match status" value="1"/>
</dbReference>
<evidence type="ECO:0000256" key="3">
    <source>
        <dbReference type="ARBA" id="ARBA00022679"/>
    </source>
</evidence>
<dbReference type="SUPFAM" id="SSF56317">
    <property type="entry name" value="Carbon-nitrogen hydrolase"/>
    <property type="match status" value="1"/>
</dbReference>
<dbReference type="AlphaFoldDB" id="A0A160TSZ7"/>
<evidence type="ECO:0000256" key="4">
    <source>
        <dbReference type="ARBA" id="ARBA00022692"/>
    </source>
</evidence>
<dbReference type="GO" id="GO:0042158">
    <property type="term" value="P:lipoprotein biosynthetic process"/>
    <property type="evidence" value="ECO:0007669"/>
    <property type="project" value="InterPro"/>
</dbReference>
<evidence type="ECO:0000313" key="10">
    <source>
        <dbReference type="EMBL" id="CUS51771.1"/>
    </source>
</evidence>
<dbReference type="GO" id="GO:0016410">
    <property type="term" value="F:N-acyltransferase activity"/>
    <property type="evidence" value="ECO:0007669"/>
    <property type="project" value="InterPro"/>
</dbReference>
<keyword evidence="10" id="KW-0449">Lipoprotein</keyword>
<name>A0A160TSZ7_9ZZZZ</name>
<dbReference type="InterPro" id="IPR003010">
    <property type="entry name" value="C-N_Hydrolase"/>
</dbReference>
<dbReference type="PANTHER" id="PTHR38686:SF1">
    <property type="entry name" value="APOLIPOPROTEIN N-ACYLTRANSFERASE"/>
    <property type="match status" value="1"/>
</dbReference>
<keyword evidence="3 10" id="KW-0808">Transferase</keyword>
<protein>
    <submittedName>
        <fullName evidence="10">Apolipoprotein N-acyltransferase / Copper homeostasis protein CutE</fullName>
        <ecNumber evidence="10">2.3.1.-</ecNumber>
    </submittedName>
</protein>
<dbReference type="PANTHER" id="PTHR38686">
    <property type="entry name" value="APOLIPOPROTEIN N-ACYLTRANSFERASE"/>
    <property type="match status" value="1"/>
</dbReference>
<dbReference type="EC" id="2.3.1.-" evidence="10"/>
<dbReference type="Pfam" id="PF00795">
    <property type="entry name" value="CN_hydrolase"/>
    <property type="match status" value="1"/>
</dbReference>